<dbReference type="EMBL" id="BAABAB010000007">
    <property type="protein sequence ID" value="GAA3610719.1"/>
    <property type="molecule type" value="Genomic_DNA"/>
</dbReference>
<feature type="signal peptide" evidence="2">
    <location>
        <begin position="1"/>
        <end position="28"/>
    </location>
</feature>
<reference evidence="4" key="1">
    <citation type="journal article" date="2019" name="Int. J. Syst. Evol. Microbiol.">
        <title>The Global Catalogue of Microorganisms (GCM) 10K type strain sequencing project: providing services to taxonomists for standard genome sequencing and annotation.</title>
        <authorList>
            <consortium name="The Broad Institute Genomics Platform"/>
            <consortium name="The Broad Institute Genome Sequencing Center for Infectious Disease"/>
            <person name="Wu L."/>
            <person name="Ma J."/>
        </authorList>
    </citation>
    <scope>NUCLEOTIDE SEQUENCE [LARGE SCALE GENOMIC DNA]</scope>
    <source>
        <strain evidence="4">JCM 16929</strain>
    </source>
</reference>
<organism evidence="3 4">
    <name type="scientific">Microlunatus ginsengisoli</name>
    <dbReference type="NCBI Taxonomy" id="363863"/>
    <lineage>
        <taxon>Bacteria</taxon>
        <taxon>Bacillati</taxon>
        <taxon>Actinomycetota</taxon>
        <taxon>Actinomycetes</taxon>
        <taxon>Propionibacteriales</taxon>
        <taxon>Propionibacteriaceae</taxon>
        <taxon>Microlunatus</taxon>
    </lineage>
</organism>
<name>A0ABP6ZKW8_9ACTN</name>
<dbReference type="RefSeq" id="WP_344802086.1">
    <property type="nucleotide sequence ID" value="NZ_BAABAB010000007.1"/>
</dbReference>
<gene>
    <name evidence="3" type="ORF">GCM10022236_10510</name>
</gene>
<dbReference type="PROSITE" id="PS51257">
    <property type="entry name" value="PROKAR_LIPOPROTEIN"/>
    <property type="match status" value="1"/>
</dbReference>
<protein>
    <recommendedName>
        <fullName evidence="5">Lipoprotein LpqN</fullName>
    </recommendedName>
</protein>
<evidence type="ECO:0000256" key="1">
    <source>
        <dbReference type="SAM" id="MobiDB-lite"/>
    </source>
</evidence>
<sequence>MAVRDRVGRRLLHAVAVALVTPALIALAGCADDSATPPPAGTVSSSAPGDSAASPIPSATATDPEAQPSPPRNDLSKVPTQHVIKASGVTVNASYTPRVPVEDWTASVNKPLALSLTTVNGRAGQKIYLTRVTMTITARDDSGPLDSPRPLVDTANISPGFIVTFPYTYGQDFVIPALDEGATSVTLDFTYEFLLQVGKDSKDYYKQTAIDSLTVPITS</sequence>
<evidence type="ECO:0000313" key="4">
    <source>
        <dbReference type="Proteomes" id="UP001501490"/>
    </source>
</evidence>
<feature type="region of interest" description="Disordered" evidence="1">
    <location>
        <begin position="35"/>
        <end position="77"/>
    </location>
</feature>
<evidence type="ECO:0008006" key="5">
    <source>
        <dbReference type="Google" id="ProtNLM"/>
    </source>
</evidence>
<evidence type="ECO:0000256" key="2">
    <source>
        <dbReference type="SAM" id="SignalP"/>
    </source>
</evidence>
<keyword evidence="4" id="KW-1185">Reference proteome</keyword>
<comment type="caution">
    <text evidence="3">The sequence shown here is derived from an EMBL/GenBank/DDBJ whole genome shotgun (WGS) entry which is preliminary data.</text>
</comment>
<accession>A0ABP6ZKW8</accession>
<evidence type="ECO:0000313" key="3">
    <source>
        <dbReference type="EMBL" id="GAA3610719.1"/>
    </source>
</evidence>
<feature type="chain" id="PRO_5047004935" description="Lipoprotein LpqN" evidence="2">
    <location>
        <begin position="29"/>
        <end position="219"/>
    </location>
</feature>
<feature type="compositionally biased region" description="Low complexity" evidence="1">
    <location>
        <begin position="44"/>
        <end position="64"/>
    </location>
</feature>
<keyword evidence="2" id="KW-0732">Signal</keyword>
<dbReference type="Proteomes" id="UP001501490">
    <property type="component" value="Unassembled WGS sequence"/>
</dbReference>
<proteinExistence type="predicted"/>